<keyword evidence="5" id="KW-0547">Nucleotide-binding</keyword>
<evidence type="ECO:0000256" key="10">
    <source>
        <dbReference type="SAM" id="MobiDB-lite"/>
    </source>
</evidence>
<dbReference type="STRING" id="1220162.K1W341"/>
<dbReference type="EMBL" id="AMBO01000260">
    <property type="protein sequence ID" value="EKD03313.1"/>
    <property type="molecule type" value="Genomic_DNA"/>
</dbReference>
<dbReference type="GO" id="GO:0005524">
    <property type="term" value="F:ATP binding"/>
    <property type="evidence" value="ECO:0007669"/>
    <property type="project" value="UniProtKB-KW"/>
</dbReference>
<dbReference type="PANTHER" id="PTHR12688">
    <property type="entry name" value="DYNEIN LIGHT INTERMEDIATE CHAIN"/>
    <property type="match status" value="1"/>
</dbReference>
<evidence type="ECO:0000256" key="9">
    <source>
        <dbReference type="ARBA" id="ARBA00023212"/>
    </source>
</evidence>
<dbReference type="GO" id="GO:0035974">
    <property type="term" value="C:meiotic spindle pole body"/>
    <property type="evidence" value="ECO:0007669"/>
    <property type="project" value="TreeGrafter"/>
</dbReference>
<comment type="subcellular location">
    <subcellularLocation>
        <location evidence="1">Cytoplasm</location>
        <location evidence="1">Cytoskeleton</location>
    </subcellularLocation>
</comment>
<evidence type="ECO:0000313" key="11">
    <source>
        <dbReference type="EMBL" id="EKD03313.1"/>
    </source>
</evidence>
<dbReference type="GO" id="GO:0007018">
    <property type="term" value="P:microtubule-based movement"/>
    <property type="evidence" value="ECO:0007669"/>
    <property type="project" value="InterPro"/>
</dbReference>
<dbReference type="InterPro" id="IPR022780">
    <property type="entry name" value="Dynein_light_int_chain"/>
</dbReference>
<dbReference type="OrthoDB" id="27603at2759"/>
<dbReference type="Proteomes" id="UP000006757">
    <property type="component" value="Unassembled WGS sequence"/>
</dbReference>
<dbReference type="GO" id="GO:0045504">
    <property type="term" value="F:dynein heavy chain binding"/>
    <property type="evidence" value="ECO:0007669"/>
    <property type="project" value="TreeGrafter"/>
</dbReference>
<dbReference type="PANTHER" id="PTHR12688:SF0">
    <property type="entry name" value="DYNEIN LIGHT INTERMEDIATE CHAIN"/>
    <property type="match status" value="1"/>
</dbReference>
<dbReference type="eggNOG" id="KOG3905">
    <property type="taxonomic scope" value="Eukaryota"/>
</dbReference>
<protein>
    <recommendedName>
        <fullName evidence="13">Dynein light intermediate chain</fullName>
    </recommendedName>
</protein>
<dbReference type="HOGENOM" id="CLU_021937_1_0_1"/>
<keyword evidence="4" id="KW-0493">Microtubule</keyword>
<dbReference type="GO" id="GO:0005874">
    <property type="term" value="C:microtubule"/>
    <property type="evidence" value="ECO:0007669"/>
    <property type="project" value="UniProtKB-KW"/>
</dbReference>
<evidence type="ECO:0000256" key="3">
    <source>
        <dbReference type="ARBA" id="ARBA00022490"/>
    </source>
</evidence>
<keyword evidence="9" id="KW-0206">Cytoskeleton</keyword>
<dbReference type="GO" id="GO:0005868">
    <property type="term" value="C:cytoplasmic dynein complex"/>
    <property type="evidence" value="ECO:0007669"/>
    <property type="project" value="InterPro"/>
</dbReference>
<keyword evidence="8" id="KW-0505">Motor protein</keyword>
<dbReference type="InterPro" id="IPR008467">
    <property type="entry name" value="Dynein1_light_intermed_chain"/>
</dbReference>
<reference evidence="11 12" key="1">
    <citation type="journal article" date="2012" name="Eukaryot. Cell">
        <title>Genome sequence of the Trichosporon asahii environmental strain CBS 8904.</title>
        <authorList>
            <person name="Yang R.Y."/>
            <person name="Li H.T."/>
            <person name="Zhu H."/>
            <person name="Zhou G.P."/>
            <person name="Wang M."/>
            <person name="Wang L."/>
        </authorList>
    </citation>
    <scope>NUCLEOTIDE SEQUENCE [LARGE SCALE GENOMIC DNA]</scope>
    <source>
        <strain evidence="11 12">CBS 8904</strain>
    </source>
</reference>
<evidence type="ECO:0000313" key="12">
    <source>
        <dbReference type="Proteomes" id="UP000006757"/>
    </source>
</evidence>
<keyword evidence="2" id="KW-0813">Transport</keyword>
<gene>
    <name evidence="11" type="ORF">A1Q2_02423</name>
</gene>
<comment type="caution">
    <text evidence="11">The sequence shown here is derived from an EMBL/GenBank/DDBJ whole genome shotgun (WGS) entry which is preliminary data.</text>
</comment>
<accession>K1W341</accession>
<sequence length="516" mass="56171">MQASGLLTPRPSRVPSGSGARTPTAAGPSSNPADSADLWEDILRSADRAKTHAHKNIVLLAERHRGRTHLLDKLAGKRRQRPEGASALAIGYQVLESEDRDEDAAPPVSVFYPPSSHPTLLKLVDTALPPNPLPDTAVVIVLDWTKPSSMVRELLTWLSWVDGWAQRVSKDTDEMRDRSHLQHYAEPPAPGTPAPTKALGTTLLPLGPGTLTLNPAGVPIIVVCTRADQMDSVGDEMGMKGGSWEERTDWIQQVLRTICLSYGAALFYTSQTQPQTYTLLRDYLVHRLYTTPGASGEPVARYPFAHRANVLDRDAVLVPAGWDSWGKINVLREGFDLQRVHNAWESSINRSGQSTDADEEAIDDLWTAMVPDTERPKNRNDGAITTTSEGEQAFLAKQLEALMKDPNRDPRASFRHAVNSAAANEGEAPQRFGGVVGPMGAGGLNLPGVEKAMAEMEGGDDVKERFARIARRQEGKPQSPPNERPAVPNEALHNFFQGLLAKKSGGTPTQTPTKSK</sequence>
<evidence type="ECO:0000256" key="5">
    <source>
        <dbReference type="ARBA" id="ARBA00022741"/>
    </source>
</evidence>
<dbReference type="InParanoid" id="K1W341"/>
<dbReference type="AlphaFoldDB" id="K1W341"/>
<evidence type="ECO:0000256" key="8">
    <source>
        <dbReference type="ARBA" id="ARBA00023175"/>
    </source>
</evidence>
<feature type="region of interest" description="Disordered" evidence="10">
    <location>
        <begin position="467"/>
        <end position="516"/>
    </location>
</feature>
<evidence type="ECO:0000256" key="6">
    <source>
        <dbReference type="ARBA" id="ARBA00022840"/>
    </source>
</evidence>
<feature type="region of interest" description="Disordered" evidence="10">
    <location>
        <begin position="1"/>
        <end position="37"/>
    </location>
</feature>
<keyword evidence="12" id="KW-1185">Reference proteome</keyword>
<evidence type="ECO:0008006" key="13">
    <source>
        <dbReference type="Google" id="ProtNLM"/>
    </source>
</evidence>
<organism evidence="11 12">
    <name type="scientific">Trichosporon asahii var. asahii (strain CBS 8904)</name>
    <name type="common">Yeast</name>
    <dbReference type="NCBI Taxonomy" id="1220162"/>
    <lineage>
        <taxon>Eukaryota</taxon>
        <taxon>Fungi</taxon>
        <taxon>Dikarya</taxon>
        <taxon>Basidiomycota</taxon>
        <taxon>Agaricomycotina</taxon>
        <taxon>Tremellomycetes</taxon>
        <taxon>Trichosporonales</taxon>
        <taxon>Trichosporonaceae</taxon>
        <taxon>Trichosporon</taxon>
    </lineage>
</organism>
<name>K1W341_TRIAC</name>
<evidence type="ECO:0000256" key="7">
    <source>
        <dbReference type="ARBA" id="ARBA00023017"/>
    </source>
</evidence>
<evidence type="ECO:0000256" key="1">
    <source>
        <dbReference type="ARBA" id="ARBA00004245"/>
    </source>
</evidence>
<keyword evidence="6" id="KW-0067">ATP-binding</keyword>
<dbReference type="GO" id="GO:0000226">
    <property type="term" value="P:microtubule cytoskeleton organization"/>
    <property type="evidence" value="ECO:0007669"/>
    <property type="project" value="TreeGrafter"/>
</dbReference>
<dbReference type="Pfam" id="PF05783">
    <property type="entry name" value="DLIC"/>
    <property type="match status" value="1"/>
</dbReference>
<keyword evidence="3" id="KW-0963">Cytoplasm</keyword>
<feature type="compositionally biased region" description="Polar residues" evidence="10">
    <location>
        <begin position="506"/>
        <end position="516"/>
    </location>
</feature>
<evidence type="ECO:0000256" key="2">
    <source>
        <dbReference type="ARBA" id="ARBA00022448"/>
    </source>
</evidence>
<keyword evidence="7" id="KW-0243">Dynein</keyword>
<dbReference type="OMA" id="FKHNVID"/>
<evidence type="ECO:0000256" key="4">
    <source>
        <dbReference type="ARBA" id="ARBA00022701"/>
    </source>
</evidence>
<proteinExistence type="predicted"/>